<accession>A0AAU9M0J9</accession>
<dbReference type="GO" id="GO:0005524">
    <property type="term" value="F:ATP binding"/>
    <property type="evidence" value="ECO:0007669"/>
    <property type="project" value="InterPro"/>
</dbReference>
<dbReference type="EMBL" id="CAKMRJ010000860">
    <property type="protein sequence ID" value="CAH1420162.1"/>
    <property type="molecule type" value="Genomic_DNA"/>
</dbReference>
<dbReference type="PANTHER" id="PTHR45621">
    <property type="entry name" value="OS01G0588500 PROTEIN-RELATED"/>
    <property type="match status" value="1"/>
</dbReference>
<dbReference type="AlphaFoldDB" id="A0AAU9M0J9"/>
<protein>
    <recommendedName>
        <fullName evidence="4">Protein kinase domain-containing protein</fullName>
    </recommendedName>
</protein>
<dbReference type="Proteomes" id="UP001157418">
    <property type="component" value="Unassembled WGS sequence"/>
</dbReference>
<comment type="caution">
    <text evidence="5">The sequence shown here is derived from an EMBL/GenBank/DDBJ whole genome shotgun (WGS) entry which is preliminary data.</text>
</comment>
<dbReference type="Gene3D" id="1.10.510.10">
    <property type="entry name" value="Transferase(Phosphotransferase) domain 1"/>
    <property type="match status" value="1"/>
</dbReference>
<dbReference type="GO" id="GO:0004672">
    <property type="term" value="F:protein kinase activity"/>
    <property type="evidence" value="ECO:0007669"/>
    <property type="project" value="InterPro"/>
</dbReference>
<sequence length="410" mass="46391">MLAVTRNGKESQPSTTTTSSSSSSSSIEWLQPCRHFKFSEILLATDKFNESLTGKTIFGRMINIFPFNAHDDSKLSSNGKGKIRTDGDDVKDEEKCFIIPIPSLKIFKFGDLERTTSNFSQECLIDRDGFGEVFTGWVDDKTFAPSVRCVGIFVAVKRYYEGLPESETLVTTLVTGIGRLPHLNIISLMGYCNDKKKNCLLVYDYTHILKLNFSHFLFGDATKPLSWITRLRIMIGVARGLAYLHSSKEQVIHGGIKTFNILLDKNFNAKLGHFGLAKGRPKFHESDTSTRDMDTLRYFDQEDRLNGHFTITGDIYSFGVVLLETLTGQRAWEPQSLFSTFTLVEWASPFLADKQKLKDIIDPHLKNNYPLDGAFHCLALATRCVAKDHKARPSSKQVLWRLQQIYSVNK</sequence>
<organism evidence="5 6">
    <name type="scientific">Lactuca virosa</name>
    <dbReference type="NCBI Taxonomy" id="75947"/>
    <lineage>
        <taxon>Eukaryota</taxon>
        <taxon>Viridiplantae</taxon>
        <taxon>Streptophyta</taxon>
        <taxon>Embryophyta</taxon>
        <taxon>Tracheophyta</taxon>
        <taxon>Spermatophyta</taxon>
        <taxon>Magnoliopsida</taxon>
        <taxon>eudicotyledons</taxon>
        <taxon>Gunneridae</taxon>
        <taxon>Pentapetalae</taxon>
        <taxon>asterids</taxon>
        <taxon>campanulids</taxon>
        <taxon>Asterales</taxon>
        <taxon>Asteraceae</taxon>
        <taxon>Cichorioideae</taxon>
        <taxon>Cichorieae</taxon>
        <taxon>Lactucinae</taxon>
        <taxon>Lactuca</taxon>
    </lineage>
</organism>
<dbReference type="InterPro" id="IPR011009">
    <property type="entry name" value="Kinase-like_dom_sf"/>
</dbReference>
<gene>
    <name evidence="5" type="ORF">LVIROSA_LOCUS7650</name>
</gene>
<evidence type="ECO:0000259" key="4">
    <source>
        <dbReference type="PROSITE" id="PS50011"/>
    </source>
</evidence>
<proteinExistence type="predicted"/>
<dbReference type="Pfam" id="PF07714">
    <property type="entry name" value="PK_Tyr_Ser-Thr"/>
    <property type="match status" value="1"/>
</dbReference>
<reference evidence="5 6" key="1">
    <citation type="submission" date="2022-01" db="EMBL/GenBank/DDBJ databases">
        <authorList>
            <person name="Xiong W."/>
            <person name="Schranz E."/>
        </authorList>
    </citation>
    <scope>NUCLEOTIDE SEQUENCE [LARGE SCALE GENOMIC DNA]</scope>
</reference>
<dbReference type="InterPro" id="IPR000719">
    <property type="entry name" value="Prot_kinase_dom"/>
</dbReference>
<dbReference type="InterPro" id="IPR001245">
    <property type="entry name" value="Ser-Thr/Tyr_kinase_cat_dom"/>
</dbReference>
<dbReference type="SUPFAM" id="SSF56112">
    <property type="entry name" value="Protein kinase-like (PK-like)"/>
    <property type="match status" value="1"/>
</dbReference>
<feature type="region of interest" description="Disordered" evidence="3">
    <location>
        <begin position="1"/>
        <end position="25"/>
    </location>
</feature>
<name>A0AAU9M0J9_9ASTR</name>
<dbReference type="Gene3D" id="3.30.200.20">
    <property type="entry name" value="Phosphorylase Kinase, domain 1"/>
    <property type="match status" value="1"/>
</dbReference>
<dbReference type="InterPro" id="IPR050823">
    <property type="entry name" value="Plant_Ser_Thr_Prot_Kinase"/>
</dbReference>
<comment type="subcellular location">
    <subcellularLocation>
        <location evidence="1">Cell membrane</location>
    </subcellularLocation>
</comment>
<feature type="compositionally biased region" description="Low complexity" evidence="3">
    <location>
        <begin position="14"/>
        <end position="25"/>
    </location>
</feature>
<keyword evidence="2" id="KW-0472">Membrane</keyword>
<keyword evidence="6" id="KW-1185">Reference proteome</keyword>
<evidence type="ECO:0000256" key="2">
    <source>
        <dbReference type="ARBA" id="ARBA00022475"/>
    </source>
</evidence>
<keyword evidence="2" id="KW-1003">Cell membrane</keyword>
<evidence type="ECO:0000313" key="5">
    <source>
        <dbReference type="EMBL" id="CAH1420162.1"/>
    </source>
</evidence>
<feature type="domain" description="Protein kinase" evidence="4">
    <location>
        <begin position="119"/>
        <end position="406"/>
    </location>
</feature>
<evidence type="ECO:0000313" key="6">
    <source>
        <dbReference type="Proteomes" id="UP001157418"/>
    </source>
</evidence>
<evidence type="ECO:0000256" key="1">
    <source>
        <dbReference type="ARBA" id="ARBA00004236"/>
    </source>
</evidence>
<dbReference type="PROSITE" id="PS50011">
    <property type="entry name" value="PROTEIN_KINASE_DOM"/>
    <property type="match status" value="1"/>
</dbReference>
<dbReference type="GO" id="GO:0005886">
    <property type="term" value="C:plasma membrane"/>
    <property type="evidence" value="ECO:0007669"/>
    <property type="project" value="UniProtKB-SubCell"/>
</dbReference>
<evidence type="ECO:0000256" key="3">
    <source>
        <dbReference type="SAM" id="MobiDB-lite"/>
    </source>
</evidence>